<dbReference type="PANTHER" id="PTHR44167">
    <property type="entry name" value="OVARIAN-SPECIFIC SERINE/THREONINE-PROTEIN KINASE LOK-RELATED"/>
    <property type="match status" value="1"/>
</dbReference>
<dbReference type="GeneID" id="94835723"/>
<keyword evidence="2" id="KW-0418">Kinase</keyword>
<dbReference type="InterPro" id="IPR000719">
    <property type="entry name" value="Prot_kinase_dom"/>
</dbReference>
<evidence type="ECO:0000313" key="2">
    <source>
        <dbReference type="EMBL" id="OHT10830.1"/>
    </source>
</evidence>
<dbReference type="InterPro" id="IPR011009">
    <property type="entry name" value="Kinase-like_dom_sf"/>
</dbReference>
<dbReference type="AlphaFoldDB" id="A0A1J4KMB0"/>
<dbReference type="PROSITE" id="PS00108">
    <property type="entry name" value="PROTEIN_KINASE_ST"/>
    <property type="match status" value="1"/>
</dbReference>
<reference evidence="2" key="1">
    <citation type="submission" date="2016-10" db="EMBL/GenBank/DDBJ databases">
        <authorList>
            <person name="Benchimol M."/>
            <person name="Almeida L.G."/>
            <person name="Vasconcelos A.T."/>
            <person name="Perreira-Neves A."/>
            <person name="Rosa I.A."/>
            <person name="Tasca T."/>
            <person name="Bogo M.R."/>
            <person name="de Souza W."/>
        </authorList>
    </citation>
    <scope>NUCLEOTIDE SEQUENCE [LARGE SCALE GENOMIC DNA]</scope>
    <source>
        <strain evidence="2">K</strain>
    </source>
</reference>
<dbReference type="EMBL" id="MLAK01000601">
    <property type="protein sequence ID" value="OHT10830.1"/>
    <property type="molecule type" value="Genomic_DNA"/>
</dbReference>
<accession>A0A1J4KMB0</accession>
<name>A0A1J4KMB0_9EUKA</name>
<evidence type="ECO:0000313" key="3">
    <source>
        <dbReference type="Proteomes" id="UP000179807"/>
    </source>
</evidence>
<dbReference type="Pfam" id="PF00069">
    <property type="entry name" value="Pkinase"/>
    <property type="match status" value="1"/>
</dbReference>
<comment type="caution">
    <text evidence="2">The sequence shown here is derived from an EMBL/GenBank/DDBJ whole genome shotgun (WGS) entry which is preliminary data.</text>
</comment>
<keyword evidence="2" id="KW-0808">Transferase</keyword>
<gene>
    <name evidence="2" type="ORF">TRFO_19815</name>
</gene>
<keyword evidence="3" id="KW-1185">Reference proteome</keyword>
<dbReference type="PROSITE" id="PS50011">
    <property type="entry name" value="PROTEIN_KINASE_DOM"/>
    <property type="match status" value="1"/>
</dbReference>
<dbReference type="PANTHER" id="PTHR44167:SF30">
    <property type="entry name" value="PHOSPHORYLASE KINASE"/>
    <property type="match status" value="1"/>
</dbReference>
<dbReference type="GO" id="GO:0004674">
    <property type="term" value="F:protein serine/threonine kinase activity"/>
    <property type="evidence" value="ECO:0007669"/>
    <property type="project" value="TreeGrafter"/>
</dbReference>
<dbReference type="InterPro" id="IPR008271">
    <property type="entry name" value="Ser/Thr_kinase_AS"/>
</dbReference>
<evidence type="ECO:0000259" key="1">
    <source>
        <dbReference type="PROSITE" id="PS50011"/>
    </source>
</evidence>
<dbReference type="RefSeq" id="XP_068363966.1">
    <property type="nucleotide sequence ID" value="XM_068501019.1"/>
</dbReference>
<dbReference type="SMART" id="SM00220">
    <property type="entry name" value="S_TKc"/>
    <property type="match status" value="1"/>
</dbReference>
<dbReference type="Gene3D" id="3.30.200.20">
    <property type="entry name" value="Phosphorylase Kinase, domain 1"/>
    <property type="match status" value="1"/>
</dbReference>
<sequence>MQCPPPPSRVKNLRLVTLIGSTRNSLVYVVYVPKSKEKMALKIIHKSLMPAEQVDKEFKIQSKLKHKYIMPISEYFDFQDYRALLMPRALGGSLAELPSLNNNIMQSNNLECINDCRSIHSSLNPLSIAKIMYRVIESIEYLHSQNILHGDIKPANIVLTQSDLADPIPQLIDFGHATHLEKHQMCTCHLMTCIFSAPELLGMKPHGLPSDIWSLAATFIYLITGKEILHLKHMEVMYFEAMNLKLSFESKEWEMFPSSLKDLINKMLNKDPLKRPTATQCLYHPFFVEMLGKQWINMEKENVMKMNIDK</sequence>
<dbReference type="VEuPathDB" id="TrichDB:TRFO_19815"/>
<dbReference type="GO" id="GO:0044773">
    <property type="term" value="P:mitotic DNA damage checkpoint signaling"/>
    <property type="evidence" value="ECO:0007669"/>
    <property type="project" value="TreeGrafter"/>
</dbReference>
<feature type="domain" description="Protein kinase" evidence="1">
    <location>
        <begin position="13"/>
        <end position="287"/>
    </location>
</feature>
<dbReference type="GO" id="GO:0005524">
    <property type="term" value="F:ATP binding"/>
    <property type="evidence" value="ECO:0007669"/>
    <property type="project" value="InterPro"/>
</dbReference>
<proteinExistence type="predicted"/>
<protein>
    <submittedName>
        <fullName evidence="2">AGC family protein kinase</fullName>
    </submittedName>
</protein>
<organism evidence="2 3">
    <name type="scientific">Tritrichomonas foetus</name>
    <dbReference type="NCBI Taxonomy" id="1144522"/>
    <lineage>
        <taxon>Eukaryota</taxon>
        <taxon>Metamonada</taxon>
        <taxon>Parabasalia</taxon>
        <taxon>Tritrichomonadida</taxon>
        <taxon>Tritrichomonadidae</taxon>
        <taxon>Tritrichomonas</taxon>
    </lineage>
</organism>
<dbReference type="Gene3D" id="1.10.510.10">
    <property type="entry name" value="Transferase(Phosphotransferase) domain 1"/>
    <property type="match status" value="1"/>
</dbReference>
<dbReference type="Proteomes" id="UP000179807">
    <property type="component" value="Unassembled WGS sequence"/>
</dbReference>
<dbReference type="OrthoDB" id="4062651at2759"/>
<dbReference type="SUPFAM" id="SSF56112">
    <property type="entry name" value="Protein kinase-like (PK-like)"/>
    <property type="match status" value="1"/>
</dbReference>
<dbReference type="GO" id="GO:0005634">
    <property type="term" value="C:nucleus"/>
    <property type="evidence" value="ECO:0007669"/>
    <property type="project" value="TreeGrafter"/>
</dbReference>